<accession>A0DW23</accession>
<dbReference type="STRING" id="5888.A0DW23"/>
<keyword evidence="2" id="KW-1185">Reference proteome</keyword>
<dbReference type="InterPro" id="IPR027417">
    <property type="entry name" value="P-loop_NTPase"/>
</dbReference>
<dbReference type="HOGENOM" id="CLU_1839056_0_0_1"/>
<protein>
    <submittedName>
        <fullName evidence="1">Uncharacterized protein</fullName>
    </submittedName>
</protein>
<evidence type="ECO:0000313" key="1">
    <source>
        <dbReference type="EMBL" id="CAK87240.1"/>
    </source>
</evidence>
<reference evidence="1 2" key="1">
    <citation type="journal article" date="2006" name="Nature">
        <title>Global trends of whole-genome duplications revealed by the ciliate Paramecium tetraurelia.</title>
        <authorList>
            <consortium name="Genoscope"/>
            <person name="Aury J.-M."/>
            <person name="Jaillon O."/>
            <person name="Duret L."/>
            <person name="Noel B."/>
            <person name="Jubin C."/>
            <person name="Porcel B.M."/>
            <person name="Segurens B."/>
            <person name="Daubin V."/>
            <person name="Anthouard V."/>
            <person name="Aiach N."/>
            <person name="Arnaiz O."/>
            <person name="Billaut A."/>
            <person name="Beisson J."/>
            <person name="Blanc I."/>
            <person name="Bouhouche K."/>
            <person name="Camara F."/>
            <person name="Duharcourt S."/>
            <person name="Guigo R."/>
            <person name="Gogendeau D."/>
            <person name="Katinka M."/>
            <person name="Keller A.-M."/>
            <person name="Kissmehl R."/>
            <person name="Klotz C."/>
            <person name="Koll F."/>
            <person name="Le Moue A."/>
            <person name="Lepere C."/>
            <person name="Malinsky S."/>
            <person name="Nowacki M."/>
            <person name="Nowak J.K."/>
            <person name="Plattner H."/>
            <person name="Poulain J."/>
            <person name="Ruiz F."/>
            <person name="Serrano V."/>
            <person name="Zagulski M."/>
            <person name="Dessen P."/>
            <person name="Betermier M."/>
            <person name="Weissenbach J."/>
            <person name="Scarpelli C."/>
            <person name="Schachter V."/>
            <person name="Sperling L."/>
            <person name="Meyer E."/>
            <person name="Cohen J."/>
            <person name="Wincker P."/>
        </authorList>
    </citation>
    <scope>NUCLEOTIDE SEQUENCE [LARGE SCALE GENOMIC DNA]</scope>
    <source>
        <strain evidence="1 2">Stock d4-2</strain>
    </source>
</reference>
<dbReference type="InParanoid" id="A0DW23"/>
<dbReference type="Gene3D" id="3.40.50.300">
    <property type="entry name" value="P-loop containing nucleotide triphosphate hydrolases"/>
    <property type="match status" value="1"/>
</dbReference>
<proteinExistence type="predicted"/>
<dbReference type="eggNOG" id="KOG0333">
    <property type="taxonomic scope" value="Eukaryota"/>
</dbReference>
<sequence>MQNFPISLEHKDMIDIAATGYSESAAFLIPLITYLSTLPKQDNKICKDGPYALIMAPLSRSKKEYLIKSGQNVPPELAQHMASKQKPGSVPDNVPRRKQIILAHLLKIENKYRRQNRLKIYIYDSKQKIRQNYINSISTI</sequence>
<evidence type="ECO:0000313" key="2">
    <source>
        <dbReference type="Proteomes" id="UP000000600"/>
    </source>
</evidence>
<dbReference type="Proteomes" id="UP000000600">
    <property type="component" value="Unassembled WGS sequence"/>
</dbReference>
<dbReference type="OrthoDB" id="1925239at2759"/>
<organism evidence="1 2">
    <name type="scientific">Paramecium tetraurelia</name>
    <dbReference type="NCBI Taxonomy" id="5888"/>
    <lineage>
        <taxon>Eukaryota</taxon>
        <taxon>Sar</taxon>
        <taxon>Alveolata</taxon>
        <taxon>Ciliophora</taxon>
        <taxon>Intramacronucleata</taxon>
        <taxon>Oligohymenophorea</taxon>
        <taxon>Peniculida</taxon>
        <taxon>Parameciidae</taxon>
        <taxon>Paramecium</taxon>
    </lineage>
</organism>
<gene>
    <name evidence="1" type="ORF">GSPATT00020893001</name>
</gene>
<name>A0DW23_PARTE</name>
<dbReference type="RefSeq" id="XP_001454637.1">
    <property type="nucleotide sequence ID" value="XM_001454600.1"/>
</dbReference>
<dbReference type="KEGG" id="ptm:GSPATT00020893001"/>
<dbReference type="GeneID" id="5040422"/>
<dbReference type="AlphaFoldDB" id="A0DW23"/>
<dbReference type="EMBL" id="CT868607">
    <property type="protein sequence ID" value="CAK87240.1"/>
    <property type="molecule type" value="Genomic_DNA"/>
</dbReference>